<evidence type="ECO:0000313" key="2">
    <source>
        <dbReference type="Proteomes" id="UP000467841"/>
    </source>
</evidence>
<sequence>MANMFQSNSRETTRLLSAISKEANPGKYLDSQRRMRRNLLSFGAGQLVLRTKLIQEGGDDMIMPSTRDMELEAELEPDGAKHVDLEPDGIKDMKLEVEEKLDVMDKLVANQELAAEKLVSKDIVAAPMELVTHSGVNIEPRWRIHDPKPPWFLIQAQEISKWACDSFALFFPYLWFCPNGFSKGRFYQTPRPLQVHRSRKYGYRTQGLAIEYTL</sequence>
<dbReference type="EMBL" id="CACVBM020000821">
    <property type="protein sequence ID" value="CAA7023775.1"/>
    <property type="molecule type" value="Genomic_DNA"/>
</dbReference>
<proteinExistence type="predicted"/>
<reference evidence="1" key="1">
    <citation type="submission" date="2020-01" db="EMBL/GenBank/DDBJ databases">
        <authorList>
            <person name="Mishra B."/>
        </authorList>
    </citation>
    <scope>NUCLEOTIDE SEQUENCE [LARGE SCALE GENOMIC DNA]</scope>
</reference>
<gene>
    <name evidence="1" type="ORF">MERR_LOCUS11010</name>
</gene>
<accession>A0A6D2IFI7</accession>
<organism evidence="1 2">
    <name type="scientific">Microthlaspi erraticum</name>
    <dbReference type="NCBI Taxonomy" id="1685480"/>
    <lineage>
        <taxon>Eukaryota</taxon>
        <taxon>Viridiplantae</taxon>
        <taxon>Streptophyta</taxon>
        <taxon>Embryophyta</taxon>
        <taxon>Tracheophyta</taxon>
        <taxon>Spermatophyta</taxon>
        <taxon>Magnoliopsida</taxon>
        <taxon>eudicotyledons</taxon>
        <taxon>Gunneridae</taxon>
        <taxon>Pentapetalae</taxon>
        <taxon>rosids</taxon>
        <taxon>malvids</taxon>
        <taxon>Brassicales</taxon>
        <taxon>Brassicaceae</taxon>
        <taxon>Coluteocarpeae</taxon>
        <taxon>Microthlaspi</taxon>
    </lineage>
</organism>
<evidence type="ECO:0000313" key="1">
    <source>
        <dbReference type="EMBL" id="CAA7023775.1"/>
    </source>
</evidence>
<comment type="caution">
    <text evidence="1">The sequence shown here is derived from an EMBL/GenBank/DDBJ whole genome shotgun (WGS) entry which is preliminary data.</text>
</comment>
<name>A0A6D2IFI7_9BRAS</name>
<dbReference type="Proteomes" id="UP000467841">
    <property type="component" value="Unassembled WGS sequence"/>
</dbReference>
<protein>
    <submittedName>
        <fullName evidence="1">Uncharacterized protein</fullName>
    </submittedName>
</protein>
<keyword evidence="2" id="KW-1185">Reference proteome</keyword>
<dbReference type="AlphaFoldDB" id="A0A6D2IFI7"/>